<dbReference type="GeneID" id="9615164"/>
<protein>
    <submittedName>
        <fullName evidence="2">Uncharacterized protein</fullName>
    </submittedName>
</protein>
<feature type="region of interest" description="Disordered" evidence="1">
    <location>
        <begin position="1"/>
        <end position="36"/>
    </location>
</feature>
<dbReference type="EMBL" id="GL378377">
    <property type="protein sequence ID" value="EFJ42914.1"/>
    <property type="molecule type" value="Genomic_DNA"/>
</dbReference>
<evidence type="ECO:0000313" key="2">
    <source>
        <dbReference type="EMBL" id="EFJ42914.1"/>
    </source>
</evidence>
<evidence type="ECO:0000313" key="3">
    <source>
        <dbReference type="Proteomes" id="UP000001058"/>
    </source>
</evidence>
<dbReference type="RefSeq" id="XP_002955954.1">
    <property type="nucleotide sequence ID" value="XM_002955908.1"/>
</dbReference>
<proteinExistence type="predicted"/>
<dbReference type="KEGG" id="vcn:VOLCADRAFT_107010"/>
<gene>
    <name evidence="2" type="ORF">VOLCADRAFT_107010</name>
</gene>
<dbReference type="Proteomes" id="UP000001058">
    <property type="component" value="Unassembled WGS sequence"/>
</dbReference>
<accession>D8UBA4</accession>
<name>D8UBA4_VOLCA</name>
<sequence>MTEDSIRKNGGKAVGPKQGKKVDKEDQPAMEPTALQAAAAAARPPLIDITRHRSGGSILWSTRGPGLGAKYLAMARDSWKPGSARLALQSLSARLGQDLHATTKLGVLLELPHRIRVRRFELLCSLICRVKASSGKYKRLLLDWFLF</sequence>
<reference evidence="2 3" key="1">
    <citation type="journal article" date="2010" name="Science">
        <title>Genomic analysis of organismal complexity in the multicellular green alga Volvox carteri.</title>
        <authorList>
            <person name="Prochnik S.E."/>
            <person name="Umen J."/>
            <person name="Nedelcu A.M."/>
            <person name="Hallmann A."/>
            <person name="Miller S.M."/>
            <person name="Nishii I."/>
            <person name="Ferris P."/>
            <person name="Kuo A."/>
            <person name="Mitros T."/>
            <person name="Fritz-Laylin L.K."/>
            <person name="Hellsten U."/>
            <person name="Chapman J."/>
            <person name="Simakov O."/>
            <person name="Rensing S.A."/>
            <person name="Terry A."/>
            <person name="Pangilinan J."/>
            <person name="Kapitonov V."/>
            <person name="Jurka J."/>
            <person name="Salamov A."/>
            <person name="Shapiro H."/>
            <person name="Schmutz J."/>
            <person name="Grimwood J."/>
            <person name="Lindquist E."/>
            <person name="Lucas S."/>
            <person name="Grigoriev I.V."/>
            <person name="Schmitt R."/>
            <person name="Kirk D."/>
            <person name="Rokhsar D.S."/>
        </authorList>
    </citation>
    <scope>NUCLEOTIDE SEQUENCE [LARGE SCALE GENOMIC DNA]</scope>
    <source>
        <strain evidence="3">f. Nagariensis / Eve</strain>
    </source>
</reference>
<dbReference type="InParanoid" id="D8UBA4"/>
<evidence type="ECO:0000256" key="1">
    <source>
        <dbReference type="SAM" id="MobiDB-lite"/>
    </source>
</evidence>
<dbReference type="AlphaFoldDB" id="D8UBA4"/>
<keyword evidence="3" id="KW-1185">Reference proteome</keyword>
<organism evidence="3">
    <name type="scientific">Volvox carteri f. nagariensis</name>
    <dbReference type="NCBI Taxonomy" id="3068"/>
    <lineage>
        <taxon>Eukaryota</taxon>
        <taxon>Viridiplantae</taxon>
        <taxon>Chlorophyta</taxon>
        <taxon>core chlorophytes</taxon>
        <taxon>Chlorophyceae</taxon>
        <taxon>CS clade</taxon>
        <taxon>Chlamydomonadales</taxon>
        <taxon>Volvocaceae</taxon>
        <taxon>Volvox</taxon>
    </lineage>
</organism>